<proteinExistence type="predicted"/>
<dbReference type="Pfam" id="PF26616">
    <property type="entry name" value="CorA-like"/>
    <property type="match status" value="2"/>
</dbReference>
<accession>A0A2J6PNI5</accession>
<gene>
    <name evidence="4" type="ORF">NA56DRAFT_709698</name>
</gene>
<organism evidence="4 5">
    <name type="scientific">Hyaloscypha hepaticicola</name>
    <dbReference type="NCBI Taxonomy" id="2082293"/>
    <lineage>
        <taxon>Eukaryota</taxon>
        <taxon>Fungi</taxon>
        <taxon>Dikarya</taxon>
        <taxon>Ascomycota</taxon>
        <taxon>Pezizomycotina</taxon>
        <taxon>Leotiomycetes</taxon>
        <taxon>Helotiales</taxon>
        <taxon>Hyaloscyphaceae</taxon>
        <taxon>Hyaloscypha</taxon>
    </lineage>
</organism>
<feature type="compositionally biased region" description="Polar residues" evidence="1">
    <location>
        <begin position="17"/>
        <end position="28"/>
    </location>
</feature>
<dbReference type="EMBL" id="KZ613512">
    <property type="protein sequence ID" value="PMD15567.1"/>
    <property type="molecule type" value="Genomic_DNA"/>
</dbReference>
<keyword evidence="2" id="KW-0472">Membrane</keyword>
<keyword evidence="5" id="KW-1185">Reference proteome</keyword>
<feature type="domain" description="CorA-like transporter" evidence="3">
    <location>
        <begin position="35"/>
        <end position="142"/>
    </location>
</feature>
<dbReference type="Proteomes" id="UP000235672">
    <property type="component" value="Unassembled WGS sequence"/>
</dbReference>
<dbReference type="InterPro" id="IPR058257">
    <property type="entry name" value="CorA-like_dom"/>
</dbReference>
<reference evidence="4 5" key="1">
    <citation type="submission" date="2016-05" db="EMBL/GenBank/DDBJ databases">
        <title>A degradative enzymes factory behind the ericoid mycorrhizal symbiosis.</title>
        <authorList>
            <consortium name="DOE Joint Genome Institute"/>
            <person name="Martino E."/>
            <person name="Morin E."/>
            <person name="Grelet G."/>
            <person name="Kuo A."/>
            <person name="Kohler A."/>
            <person name="Daghino S."/>
            <person name="Barry K."/>
            <person name="Choi C."/>
            <person name="Cichocki N."/>
            <person name="Clum A."/>
            <person name="Copeland A."/>
            <person name="Hainaut M."/>
            <person name="Haridas S."/>
            <person name="Labutti K."/>
            <person name="Lindquist E."/>
            <person name="Lipzen A."/>
            <person name="Khouja H.-R."/>
            <person name="Murat C."/>
            <person name="Ohm R."/>
            <person name="Olson A."/>
            <person name="Spatafora J."/>
            <person name="Veneault-Fourrey C."/>
            <person name="Henrissat B."/>
            <person name="Grigoriev I."/>
            <person name="Martin F."/>
            <person name="Perotto S."/>
        </authorList>
    </citation>
    <scope>NUCLEOTIDE SEQUENCE [LARGE SCALE GENOMIC DNA]</scope>
    <source>
        <strain evidence="4 5">UAMH 7357</strain>
    </source>
</reference>
<feature type="compositionally biased region" description="Basic and acidic residues" evidence="1">
    <location>
        <begin position="1"/>
        <end position="15"/>
    </location>
</feature>
<name>A0A2J6PNI5_9HELO</name>
<evidence type="ECO:0000313" key="4">
    <source>
        <dbReference type="EMBL" id="PMD15567.1"/>
    </source>
</evidence>
<evidence type="ECO:0000313" key="5">
    <source>
        <dbReference type="Proteomes" id="UP000235672"/>
    </source>
</evidence>
<dbReference type="Gene3D" id="1.20.58.340">
    <property type="entry name" value="Magnesium transport protein CorA, transmembrane region"/>
    <property type="match status" value="1"/>
</dbReference>
<evidence type="ECO:0000259" key="3">
    <source>
        <dbReference type="Pfam" id="PF26616"/>
    </source>
</evidence>
<feature type="transmembrane region" description="Helical" evidence="2">
    <location>
        <begin position="467"/>
        <end position="488"/>
    </location>
</feature>
<dbReference type="OrthoDB" id="5396681at2759"/>
<evidence type="ECO:0000256" key="1">
    <source>
        <dbReference type="SAM" id="MobiDB-lite"/>
    </source>
</evidence>
<dbReference type="STRING" id="1745343.A0A2J6PNI5"/>
<feature type="transmembrane region" description="Helical" evidence="2">
    <location>
        <begin position="422"/>
        <end position="447"/>
    </location>
</feature>
<keyword evidence="2" id="KW-0812">Transmembrane</keyword>
<sequence length="508" mass="57496">MKLVTDKDRSHRVATTDDASSGTADETSHSSDTLWKQLLCYDSRRLFEADRIDIQVVGIFSSNESQDHVADTRIINSTKDLEVQLALSTSRDDRWGSEFFLITQLFSWGRLQITQEAFQQILTSQHVFRPFSKILHEFGAKTRDGLPKSEGIFIQCLEVDKSWEAGVEHGNCIYEENGRGHGNPWSMRQTGVYQRLDMRGFKSCWLIIESSPGHRERLRGLLERELCGSGTGYDSFIIHALMLHATVDNWARYIDYLHFQWTQFDNKVCFAQRELLSTKNHSIEILDLQNMQLLKHKLVTTAQILKSCFKIANNLESHGNNLCQMNLSVRGQKAIPLITAYASEIRCHRDNIAITSEKLQGTLDLLCKLIEYSKIESLRTISADTKSSLVSLRDITVQINDKNDAAASLLLQGHKDAKAVKALATISTILLPASLIATIFSSSLVQLRANETSSQSPGTHLIISSQFWIFVLASLTFTVITMGCTRFLEHHWLNDLLSFEKLTGRRDP</sequence>
<dbReference type="AlphaFoldDB" id="A0A2J6PNI5"/>
<feature type="region of interest" description="Disordered" evidence="1">
    <location>
        <begin position="1"/>
        <end position="28"/>
    </location>
</feature>
<keyword evidence="2" id="KW-1133">Transmembrane helix</keyword>
<evidence type="ECO:0000256" key="2">
    <source>
        <dbReference type="SAM" id="Phobius"/>
    </source>
</evidence>
<protein>
    <recommendedName>
        <fullName evidence="3">CorA-like transporter domain-containing protein</fullName>
    </recommendedName>
</protein>
<feature type="domain" description="CorA-like transporter" evidence="3">
    <location>
        <begin position="180"/>
        <end position="263"/>
    </location>
</feature>